<evidence type="ECO:0000313" key="1">
    <source>
        <dbReference type="EMBL" id="GIY47042.1"/>
    </source>
</evidence>
<keyword evidence="2" id="KW-1185">Reference proteome</keyword>
<protein>
    <submittedName>
        <fullName evidence="1">Uncharacterized protein</fullName>
    </submittedName>
</protein>
<dbReference type="EMBL" id="BPLR01011518">
    <property type="protein sequence ID" value="GIY47042.1"/>
    <property type="molecule type" value="Genomic_DNA"/>
</dbReference>
<gene>
    <name evidence="1" type="ORF">CEXT_413871</name>
</gene>
<proteinExistence type="predicted"/>
<evidence type="ECO:0000313" key="2">
    <source>
        <dbReference type="Proteomes" id="UP001054945"/>
    </source>
</evidence>
<sequence>MKTFGLASLVDLNPTANSEKQTYFPRLIASGHETHFYLIFPDAIETYPHCVVFTPGYSRSNGENIFPLGSSEILKSSTIAWEGFKARCNILPLIQNRY</sequence>
<dbReference type="Proteomes" id="UP001054945">
    <property type="component" value="Unassembled WGS sequence"/>
</dbReference>
<accession>A0AAV4TQ26</accession>
<organism evidence="1 2">
    <name type="scientific">Caerostris extrusa</name>
    <name type="common">Bark spider</name>
    <name type="synonym">Caerostris bankana</name>
    <dbReference type="NCBI Taxonomy" id="172846"/>
    <lineage>
        <taxon>Eukaryota</taxon>
        <taxon>Metazoa</taxon>
        <taxon>Ecdysozoa</taxon>
        <taxon>Arthropoda</taxon>
        <taxon>Chelicerata</taxon>
        <taxon>Arachnida</taxon>
        <taxon>Araneae</taxon>
        <taxon>Araneomorphae</taxon>
        <taxon>Entelegynae</taxon>
        <taxon>Araneoidea</taxon>
        <taxon>Araneidae</taxon>
        <taxon>Caerostris</taxon>
    </lineage>
</organism>
<reference evidence="1 2" key="1">
    <citation type="submission" date="2021-06" db="EMBL/GenBank/DDBJ databases">
        <title>Caerostris extrusa draft genome.</title>
        <authorList>
            <person name="Kono N."/>
            <person name="Arakawa K."/>
        </authorList>
    </citation>
    <scope>NUCLEOTIDE SEQUENCE [LARGE SCALE GENOMIC DNA]</scope>
</reference>
<name>A0AAV4TQ26_CAEEX</name>
<comment type="caution">
    <text evidence="1">The sequence shown here is derived from an EMBL/GenBank/DDBJ whole genome shotgun (WGS) entry which is preliminary data.</text>
</comment>
<dbReference type="AlphaFoldDB" id="A0AAV4TQ26"/>